<comment type="caution">
    <text evidence="3">The sequence shown here is derived from an EMBL/GenBank/DDBJ whole genome shotgun (WGS) entry which is preliminary data.</text>
</comment>
<sequence>MLNAAFRRPARPVGGPFSSLFVVLALLCTTPAAQAQQTYRLTRLGTQYANAIAAKPFNSLGQVIFQDRQGSSDPGQGAFYDGTTTHRIGLLNAGTRSEAHAVNDAGQVVGEADLGIVLLPAGTRLTHAVLWSRAGGLVDLGSMGYETASAVAINASGQVVGNARSTAGMEHAFFWSSTTGMIDITPPGSLSSTAMDINASGQVLGRHLRADGSEGAFLWTRSGGWTELPLYPQHLTDAGQVDVWGWVQQRRLAQLWSPGTGLVDIGSSTWQESWSWGISQSGQVVGGYRLTVAGALRAFSWTAATGPVDLGNPGGPDGSVTTSIHQTVNRAGQVVGNYRLVEGGTSAAFVWHASTGMVDLQRQVIDLPAGLLLLNGKSIAENGNILAATNEGLALLSANPVVAASPVLGTIEAADPVATGRTLDLSAAFTDADKADTHTATWSWGDGSRPVAGTVNEGGGRGTVTASHAFGAPGTYTVTLTLTDSTGRSDSTSRDISVYDQSRGHIVGAGSFMSPPGAFRTHPKAEGNAVFALVTRYQPGESDPPGRMVFALRGTELTFRGQPQGSVTLNGTRASWSGTGRMNGIDGYRFAITALDARTPGALGRGRLHLRIWHADRQGSPVIDYDNLGDPATLGTLREGSVPQTGRILVRSRATP</sequence>
<dbReference type="RefSeq" id="WP_173806990.1">
    <property type="nucleotide sequence ID" value="NZ_JABSNM010000021.1"/>
</dbReference>
<dbReference type="Proteomes" id="UP001516061">
    <property type="component" value="Unassembled WGS sequence"/>
</dbReference>
<feature type="chain" id="PRO_5046483543" evidence="1">
    <location>
        <begin position="36"/>
        <end position="656"/>
    </location>
</feature>
<dbReference type="NCBIfam" id="TIGR02913">
    <property type="entry name" value="HAF_rpt"/>
    <property type="match status" value="1"/>
</dbReference>
<dbReference type="PROSITE" id="PS50093">
    <property type="entry name" value="PKD"/>
    <property type="match status" value="1"/>
</dbReference>
<dbReference type="Gene3D" id="2.60.40.10">
    <property type="entry name" value="Immunoglobulins"/>
    <property type="match status" value="1"/>
</dbReference>
<dbReference type="SUPFAM" id="SSF49299">
    <property type="entry name" value="PKD domain"/>
    <property type="match status" value="1"/>
</dbReference>
<dbReference type="InterPro" id="IPR013783">
    <property type="entry name" value="Ig-like_fold"/>
</dbReference>
<dbReference type="InterPro" id="IPR035986">
    <property type="entry name" value="PKD_dom_sf"/>
</dbReference>
<dbReference type="Pfam" id="PF18911">
    <property type="entry name" value="PKD_4"/>
    <property type="match status" value="1"/>
</dbReference>
<dbReference type="InterPro" id="IPR022409">
    <property type="entry name" value="PKD/Chitinase_dom"/>
</dbReference>
<dbReference type="SMART" id="SM00089">
    <property type="entry name" value="PKD"/>
    <property type="match status" value="1"/>
</dbReference>
<protein>
    <submittedName>
        <fullName evidence="3">HAF family extracellular repeat protein</fullName>
    </submittedName>
</protein>
<gene>
    <name evidence="3" type="ORF">HNQ01_003725</name>
</gene>
<keyword evidence="1" id="KW-0732">Signal</keyword>
<reference evidence="3 4" key="1">
    <citation type="submission" date="2020-05" db="EMBL/GenBank/DDBJ databases">
        <title>Genomic Encyclopedia of Type Strains, Phase IV (KMG-V): Genome sequencing to study the core and pangenomes of soil and plant-associated prokaryotes.</title>
        <authorList>
            <person name="Whitman W."/>
        </authorList>
    </citation>
    <scope>NUCLEOTIDE SEQUENCE [LARGE SCALE GENOMIC DNA]</scope>
    <source>
        <strain evidence="3 4">C29</strain>
    </source>
</reference>
<dbReference type="EMBL" id="JABSNM010000021">
    <property type="protein sequence ID" value="NRT57962.1"/>
    <property type="molecule type" value="Genomic_DNA"/>
</dbReference>
<dbReference type="InterPro" id="IPR014262">
    <property type="entry name" value="HAF_rpt"/>
</dbReference>
<feature type="signal peptide" evidence="1">
    <location>
        <begin position="1"/>
        <end position="35"/>
    </location>
</feature>
<accession>A0ABX2G6M7</accession>
<evidence type="ECO:0000313" key="3">
    <source>
        <dbReference type="EMBL" id="NRT57962.1"/>
    </source>
</evidence>
<feature type="domain" description="PKD" evidence="2">
    <location>
        <begin position="422"/>
        <end position="498"/>
    </location>
</feature>
<proteinExistence type="predicted"/>
<organism evidence="3 4">
    <name type="scientific">Sphaerotilus uruguayifluvii</name>
    <dbReference type="NCBI Taxonomy" id="2735897"/>
    <lineage>
        <taxon>Bacteria</taxon>
        <taxon>Pseudomonadati</taxon>
        <taxon>Pseudomonadota</taxon>
        <taxon>Betaproteobacteria</taxon>
        <taxon>Burkholderiales</taxon>
        <taxon>Sphaerotilaceae</taxon>
        <taxon>Sphaerotilus</taxon>
    </lineage>
</organism>
<evidence type="ECO:0000256" key="1">
    <source>
        <dbReference type="SAM" id="SignalP"/>
    </source>
</evidence>
<dbReference type="InterPro" id="IPR000601">
    <property type="entry name" value="PKD_dom"/>
</dbReference>
<name>A0ABX2G6M7_9BURK</name>
<dbReference type="CDD" id="cd00146">
    <property type="entry name" value="PKD"/>
    <property type="match status" value="1"/>
</dbReference>
<evidence type="ECO:0000259" key="2">
    <source>
        <dbReference type="PROSITE" id="PS50093"/>
    </source>
</evidence>
<evidence type="ECO:0000313" key="4">
    <source>
        <dbReference type="Proteomes" id="UP001516061"/>
    </source>
</evidence>
<keyword evidence="4" id="KW-1185">Reference proteome</keyword>